<dbReference type="InterPro" id="IPR053174">
    <property type="entry name" value="LpxI"/>
</dbReference>
<sequence>MAGKLAILACSGALPVRIAEAQPDALRIGFQGIPNDLEGEVEVHRFEKMGTLFDALKDQGVERVVFAGSLARPPLDPSAFDATMLALAPRLMVAMQGGDDALLSQVIEIFEEQGFAVMGAHELVPGLTAEEGLLIGTPPTDADLSDVSRAWDILMALSPLDVGQGCVVAGGQCLGIETVQGTDALLRFVAETPQNLRRGFKGVYVKAAKRGQDLRIDMPVIGPATIAAVAEAGLAGLVIEAGRVMIIDRKNTLEAIERAGLFLTSRVL</sequence>
<proteinExistence type="predicted"/>
<keyword evidence="4" id="KW-1185">Reference proteome</keyword>
<evidence type="ECO:0000313" key="4">
    <source>
        <dbReference type="Proteomes" id="UP000193207"/>
    </source>
</evidence>
<evidence type="ECO:0008006" key="5">
    <source>
        <dbReference type="Google" id="ProtNLM"/>
    </source>
</evidence>
<reference evidence="3 4" key="1">
    <citation type="submission" date="2017-03" db="EMBL/GenBank/DDBJ databases">
        <authorList>
            <person name="Afonso C.L."/>
            <person name="Miller P.J."/>
            <person name="Scott M.A."/>
            <person name="Spackman E."/>
            <person name="Goraichik I."/>
            <person name="Dimitrov K.M."/>
            <person name="Suarez D.L."/>
            <person name="Swayne D.E."/>
        </authorList>
    </citation>
    <scope>NUCLEOTIDE SEQUENCE [LARGE SCALE GENOMIC DNA]</scope>
    <source>
        <strain evidence="3 4">CECT 8110</strain>
    </source>
</reference>
<gene>
    <name evidence="3" type="ORF">ROH8110_01196</name>
</gene>
<dbReference type="Proteomes" id="UP000193207">
    <property type="component" value="Unassembled WGS sequence"/>
</dbReference>
<dbReference type="AlphaFoldDB" id="A0A1X6YQ71"/>
<dbReference type="Gene3D" id="3.40.140.80">
    <property type="match status" value="1"/>
</dbReference>
<organism evidence="3 4">
    <name type="scientific">Roseovarius halotolerans</name>
    <dbReference type="NCBI Taxonomy" id="505353"/>
    <lineage>
        <taxon>Bacteria</taxon>
        <taxon>Pseudomonadati</taxon>
        <taxon>Pseudomonadota</taxon>
        <taxon>Alphaproteobacteria</taxon>
        <taxon>Rhodobacterales</taxon>
        <taxon>Roseobacteraceae</taxon>
        <taxon>Roseovarius</taxon>
    </lineage>
</organism>
<evidence type="ECO:0000259" key="1">
    <source>
        <dbReference type="Pfam" id="PF06230"/>
    </source>
</evidence>
<dbReference type="Pfam" id="PF17930">
    <property type="entry name" value="LpxI_N"/>
    <property type="match status" value="1"/>
</dbReference>
<dbReference type="Pfam" id="PF06230">
    <property type="entry name" value="LpxI_C"/>
    <property type="match status" value="1"/>
</dbReference>
<dbReference type="PANTHER" id="PTHR39962:SF1">
    <property type="entry name" value="LPXI FAMILY PROTEIN"/>
    <property type="match status" value="1"/>
</dbReference>
<name>A0A1X6YQ71_9RHOB</name>
<evidence type="ECO:0000313" key="3">
    <source>
        <dbReference type="EMBL" id="SLN26166.1"/>
    </source>
</evidence>
<dbReference type="EMBL" id="FWFU01000001">
    <property type="protein sequence ID" value="SLN26166.1"/>
    <property type="molecule type" value="Genomic_DNA"/>
</dbReference>
<dbReference type="InterPro" id="IPR043167">
    <property type="entry name" value="LpxI_C_sf"/>
</dbReference>
<evidence type="ECO:0000259" key="2">
    <source>
        <dbReference type="Pfam" id="PF17930"/>
    </source>
</evidence>
<dbReference type="InterPro" id="IPR010415">
    <property type="entry name" value="LpxI_C"/>
</dbReference>
<dbReference type="RefSeq" id="WP_085816711.1">
    <property type="nucleotide sequence ID" value="NZ_FWFU01000001.1"/>
</dbReference>
<dbReference type="PANTHER" id="PTHR39962">
    <property type="entry name" value="BLL4848 PROTEIN"/>
    <property type="match status" value="1"/>
</dbReference>
<dbReference type="InterPro" id="IPR041255">
    <property type="entry name" value="LpxI_N"/>
</dbReference>
<dbReference type="OrthoDB" id="9789836at2"/>
<accession>A0A1X6YQ71</accession>
<feature type="domain" description="LpxI N-terminal" evidence="2">
    <location>
        <begin position="4"/>
        <end position="127"/>
    </location>
</feature>
<dbReference type="Gene3D" id="3.40.50.20">
    <property type="match status" value="1"/>
</dbReference>
<feature type="domain" description="LpxI C-terminal" evidence="1">
    <location>
        <begin position="131"/>
        <end position="263"/>
    </location>
</feature>
<protein>
    <recommendedName>
        <fullName evidence="5">UDP-2,3-diacylglucosamine pyrophosphatase LpxI</fullName>
    </recommendedName>
</protein>